<accession>A0A401NGK0</accession>
<sequence length="290" mass="32549">MQSAALNRKAEFNDAPDFYTDMINEGAEQQNAKIEEEIANHLDNWTIPFIINQTSTNIKLDIGARANLINEADLKMWIQPRIEDNDCNLTDYHGAPIKTLGTCILQVEVNAQLFTVKISIVEADKRSLLFAVRTLQLVQRLYDTVTDVTDTDYITMADRAAIDAKSVETPEEESKTQATAPHTVNYKKGSTERVVDLEAAGALEHVKQCINTKSEVDRNKLFKVKPKAVSEDDPTASGGKCLLEKKHDGDVNGCSSNSEQKCHVRTTENKNERSEEHDKQEFVKHEKKSN</sequence>
<proteinExistence type="predicted"/>
<dbReference type="OrthoDB" id="775972at2759"/>
<name>A0A401NGK0_SCYTO</name>
<keyword evidence="3" id="KW-1185">Reference proteome</keyword>
<reference evidence="2 3" key="1">
    <citation type="journal article" date="2018" name="Nat. Ecol. Evol.">
        <title>Shark genomes provide insights into elasmobranch evolution and the origin of vertebrates.</title>
        <authorList>
            <person name="Hara Y"/>
            <person name="Yamaguchi K"/>
            <person name="Onimaru K"/>
            <person name="Kadota M"/>
            <person name="Koyanagi M"/>
            <person name="Keeley SD"/>
            <person name="Tatsumi K"/>
            <person name="Tanaka K"/>
            <person name="Motone F"/>
            <person name="Kageyama Y"/>
            <person name="Nozu R"/>
            <person name="Adachi N"/>
            <person name="Nishimura O"/>
            <person name="Nakagawa R"/>
            <person name="Tanegashima C"/>
            <person name="Kiyatake I"/>
            <person name="Matsumoto R"/>
            <person name="Murakumo K"/>
            <person name="Nishida K"/>
            <person name="Terakita A"/>
            <person name="Kuratani S"/>
            <person name="Sato K"/>
            <person name="Hyodo S Kuraku.S."/>
        </authorList>
    </citation>
    <scope>NUCLEOTIDE SEQUENCE [LARGE SCALE GENOMIC DNA]</scope>
</reference>
<dbReference type="EMBL" id="BFAA01004907">
    <property type="protein sequence ID" value="GCB60072.1"/>
    <property type="molecule type" value="Genomic_DNA"/>
</dbReference>
<dbReference type="AlphaFoldDB" id="A0A401NGK0"/>
<evidence type="ECO:0000313" key="3">
    <source>
        <dbReference type="Proteomes" id="UP000288216"/>
    </source>
</evidence>
<evidence type="ECO:0000313" key="2">
    <source>
        <dbReference type="EMBL" id="GCB60072.1"/>
    </source>
</evidence>
<protein>
    <submittedName>
        <fullName evidence="2">Uncharacterized protein</fullName>
    </submittedName>
</protein>
<dbReference type="STRING" id="75743.A0A401NGK0"/>
<dbReference type="Proteomes" id="UP000288216">
    <property type="component" value="Unassembled WGS sequence"/>
</dbReference>
<evidence type="ECO:0000256" key="1">
    <source>
        <dbReference type="SAM" id="MobiDB-lite"/>
    </source>
</evidence>
<gene>
    <name evidence="2" type="ORF">scyTo_0011061</name>
</gene>
<comment type="caution">
    <text evidence="2">The sequence shown here is derived from an EMBL/GenBank/DDBJ whole genome shotgun (WGS) entry which is preliminary data.</text>
</comment>
<organism evidence="2 3">
    <name type="scientific">Scyliorhinus torazame</name>
    <name type="common">Cloudy catshark</name>
    <name type="synonym">Catulus torazame</name>
    <dbReference type="NCBI Taxonomy" id="75743"/>
    <lineage>
        <taxon>Eukaryota</taxon>
        <taxon>Metazoa</taxon>
        <taxon>Chordata</taxon>
        <taxon>Craniata</taxon>
        <taxon>Vertebrata</taxon>
        <taxon>Chondrichthyes</taxon>
        <taxon>Elasmobranchii</taxon>
        <taxon>Galeomorphii</taxon>
        <taxon>Galeoidea</taxon>
        <taxon>Carcharhiniformes</taxon>
        <taxon>Scyliorhinidae</taxon>
        <taxon>Scyliorhinus</taxon>
    </lineage>
</organism>
<feature type="compositionally biased region" description="Basic and acidic residues" evidence="1">
    <location>
        <begin position="260"/>
        <end position="290"/>
    </location>
</feature>
<feature type="region of interest" description="Disordered" evidence="1">
    <location>
        <begin position="227"/>
        <end position="290"/>
    </location>
</feature>